<accession>A0A804HWB4</accession>
<reference evidence="2" key="2">
    <citation type="submission" date="2021-05" db="UniProtKB">
        <authorList>
            <consortium name="EnsemblPlants"/>
        </authorList>
    </citation>
    <scope>IDENTIFICATION</scope>
    <source>
        <strain evidence="2">subsp. malaccensis</strain>
    </source>
</reference>
<reference evidence="1" key="1">
    <citation type="submission" date="2021-03" db="EMBL/GenBank/DDBJ databases">
        <authorList>
            <consortium name="Genoscope - CEA"/>
            <person name="William W."/>
        </authorList>
    </citation>
    <scope>NUCLEOTIDE SEQUENCE</scope>
    <source>
        <strain evidence="1">Doubled-haploid Pahang</strain>
    </source>
</reference>
<proteinExistence type="predicted"/>
<evidence type="ECO:0000313" key="1">
    <source>
        <dbReference type="EMBL" id="CAG1860102.1"/>
    </source>
</evidence>
<dbReference type="InterPro" id="IPR014352">
    <property type="entry name" value="FERM/acyl-CoA-bd_prot_sf"/>
</dbReference>
<evidence type="ECO:0000313" key="2">
    <source>
        <dbReference type="EnsemblPlants" id="Ma01_p20180.1"/>
    </source>
</evidence>
<sequence length="115" mass="13510">MSLRLFRHSFFFKQIDPVWALLASNYWTSKYYLPRIFNMRDRAWEAWKAVEGRKPKEEAMSDYLTKVKRLLEAAATTAYATLSHLALCSTIVSFELRCMRMSSFLVSKAKYGHVE</sequence>
<dbReference type="EnsemblPlants" id="Ma01_t20180.1">
    <property type="protein sequence ID" value="Ma01_p20180.1"/>
    <property type="gene ID" value="Ma01_g20180"/>
</dbReference>
<dbReference type="Proteomes" id="UP000012960">
    <property type="component" value="Unplaced"/>
</dbReference>
<dbReference type="Gramene" id="Ma01_t20180.1">
    <property type="protein sequence ID" value="Ma01_p20180.1"/>
    <property type="gene ID" value="Ma01_g20180"/>
</dbReference>
<dbReference type="EMBL" id="HG996466">
    <property type="protein sequence ID" value="CAG1860102.1"/>
    <property type="molecule type" value="Genomic_DNA"/>
</dbReference>
<name>A0A804HWB4_MUSAM</name>
<gene>
    <name evidence="1" type="ORF">GSMUA_303980.1</name>
</gene>
<dbReference type="InParanoid" id="A0A804HWB4"/>
<dbReference type="AlphaFoldDB" id="A0A804HWB4"/>
<dbReference type="GO" id="GO:0006631">
    <property type="term" value="P:fatty acid metabolic process"/>
    <property type="evidence" value="ECO:0000318"/>
    <property type="project" value="GO_Central"/>
</dbReference>
<evidence type="ECO:0000313" key="3">
    <source>
        <dbReference type="Proteomes" id="UP000012960"/>
    </source>
</evidence>
<keyword evidence="3" id="KW-1185">Reference proteome</keyword>
<organism evidence="2 3">
    <name type="scientific">Musa acuminata subsp. malaccensis</name>
    <name type="common">Wild banana</name>
    <name type="synonym">Musa malaccensis</name>
    <dbReference type="NCBI Taxonomy" id="214687"/>
    <lineage>
        <taxon>Eukaryota</taxon>
        <taxon>Viridiplantae</taxon>
        <taxon>Streptophyta</taxon>
        <taxon>Embryophyta</taxon>
        <taxon>Tracheophyta</taxon>
        <taxon>Spermatophyta</taxon>
        <taxon>Magnoliopsida</taxon>
        <taxon>Liliopsida</taxon>
        <taxon>Zingiberales</taxon>
        <taxon>Musaceae</taxon>
        <taxon>Musa</taxon>
    </lineage>
</organism>
<dbReference type="Gene3D" id="1.20.80.10">
    <property type="match status" value="1"/>
</dbReference>
<dbReference type="GO" id="GO:0000062">
    <property type="term" value="F:fatty-acyl-CoA binding"/>
    <property type="evidence" value="ECO:0000318"/>
    <property type="project" value="GO_Central"/>
</dbReference>
<protein>
    <submittedName>
        <fullName evidence="1">(wild Malaysian banana) hypothetical protein</fullName>
    </submittedName>
</protein>